<dbReference type="InterPro" id="IPR010982">
    <property type="entry name" value="Lambda_DNA-bd_dom_sf"/>
</dbReference>
<evidence type="ECO:0000313" key="5">
    <source>
        <dbReference type="EMBL" id="PIS09258.1"/>
    </source>
</evidence>
<evidence type="ECO:0000256" key="3">
    <source>
        <dbReference type="ARBA" id="ARBA00023163"/>
    </source>
</evidence>
<keyword evidence="2" id="KW-0238">DNA-binding</keyword>
<dbReference type="Gene3D" id="1.10.260.40">
    <property type="entry name" value="lambda repressor-like DNA-binding domains"/>
    <property type="match status" value="1"/>
</dbReference>
<accession>A0A2H0WBF1</accession>
<evidence type="ECO:0000256" key="2">
    <source>
        <dbReference type="ARBA" id="ARBA00023125"/>
    </source>
</evidence>
<protein>
    <submittedName>
        <fullName evidence="5">Transcriptional regulator</fullName>
    </submittedName>
</protein>
<evidence type="ECO:0000259" key="4">
    <source>
        <dbReference type="PROSITE" id="PS50943"/>
    </source>
</evidence>
<dbReference type="PANTHER" id="PTHR46797:SF23">
    <property type="entry name" value="HTH-TYPE TRANSCRIPTIONAL REGULATOR SUTR"/>
    <property type="match status" value="1"/>
</dbReference>
<dbReference type="Pfam" id="PF01381">
    <property type="entry name" value="HTH_3"/>
    <property type="match status" value="1"/>
</dbReference>
<dbReference type="AlphaFoldDB" id="A0A2H0WBF1"/>
<dbReference type="CDD" id="cd00093">
    <property type="entry name" value="HTH_XRE"/>
    <property type="match status" value="1"/>
</dbReference>
<sequence length="68" mass="7711">MATIYKKFGQKVRKLRKQLGLSQEKLAELARIDPKSIVEIESGKRNPTLKTIRKIASALKTKPSKFLS</sequence>
<name>A0A2H0WBF1_9BACT</name>
<dbReference type="EMBL" id="PEZT01000013">
    <property type="protein sequence ID" value="PIS09258.1"/>
    <property type="molecule type" value="Genomic_DNA"/>
</dbReference>
<evidence type="ECO:0000313" key="6">
    <source>
        <dbReference type="Proteomes" id="UP000230093"/>
    </source>
</evidence>
<comment type="caution">
    <text evidence="5">The sequence shown here is derived from an EMBL/GenBank/DDBJ whole genome shotgun (WGS) entry which is preliminary data.</text>
</comment>
<dbReference type="Proteomes" id="UP000230093">
    <property type="component" value="Unassembled WGS sequence"/>
</dbReference>
<dbReference type="GO" id="GO:0003700">
    <property type="term" value="F:DNA-binding transcription factor activity"/>
    <property type="evidence" value="ECO:0007669"/>
    <property type="project" value="TreeGrafter"/>
</dbReference>
<organism evidence="5 6">
    <name type="scientific">Candidatus Beckwithbacteria bacterium CG10_big_fil_rev_8_21_14_0_10_34_10</name>
    <dbReference type="NCBI Taxonomy" id="1974495"/>
    <lineage>
        <taxon>Bacteria</taxon>
        <taxon>Candidatus Beckwithiibacteriota</taxon>
    </lineage>
</organism>
<dbReference type="PROSITE" id="PS50943">
    <property type="entry name" value="HTH_CROC1"/>
    <property type="match status" value="1"/>
</dbReference>
<feature type="domain" description="HTH cro/C1-type" evidence="4">
    <location>
        <begin position="12"/>
        <end position="66"/>
    </location>
</feature>
<dbReference type="GO" id="GO:0005829">
    <property type="term" value="C:cytosol"/>
    <property type="evidence" value="ECO:0007669"/>
    <property type="project" value="TreeGrafter"/>
</dbReference>
<dbReference type="InterPro" id="IPR001387">
    <property type="entry name" value="Cro/C1-type_HTH"/>
</dbReference>
<evidence type="ECO:0000256" key="1">
    <source>
        <dbReference type="ARBA" id="ARBA00023015"/>
    </source>
</evidence>
<gene>
    <name evidence="5" type="ORF">COT75_02370</name>
</gene>
<proteinExistence type="predicted"/>
<dbReference type="SUPFAM" id="SSF47413">
    <property type="entry name" value="lambda repressor-like DNA-binding domains"/>
    <property type="match status" value="1"/>
</dbReference>
<dbReference type="GO" id="GO:0003677">
    <property type="term" value="F:DNA binding"/>
    <property type="evidence" value="ECO:0007669"/>
    <property type="project" value="UniProtKB-KW"/>
</dbReference>
<dbReference type="InterPro" id="IPR050807">
    <property type="entry name" value="TransReg_Diox_bact_type"/>
</dbReference>
<keyword evidence="1" id="KW-0805">Transcription regulation</keyword>
<dbReference type="SMART" id="SM00530">
    <property type="entry name" value="HTH_XRE"/>
    <property type="match status" value="1"/>
</dbReference>
<reference evidence="6" key="1">
    <citation type="submission" date="2017-09" db="EMBL/GenBank/DDBJ databases">
        <title>Depth-based differentiation of microbial function through sediment-hosted aquifers and enrichment of novel symbionts in the deep terrestrial subsurface.</title>
        <authorList>
            <person name="Probst A.J."/>
            <person name="Ladd B."/>
            <person name="Jarett J.K."/>
            <person name="Geller-Mcgrath D.E."/>
            <person name="Sieber C.M.K."/>
            <person name="Emerson J.B."/>
            <person name="Anantharaman K."/>
            <person name="Thomas B.C."/>
            <person name="Malmstrom R."/>
            <person name="Stieglmeier M."/>
            <person name="Klingl A."/>
            <person name="Woyke T."/>
            <person name="Ryan C.M."/>
            <person name="Banfield J.F."/>
        </authorList>
    </citation>
    <scope>NUCLEOTIDE SEQUENCE [LARGE SCALE GENOMIC DNA]</scope>
</reference>
<keyword evidence="3" id="KW-0804">Transcription</keyword>
<dbReference type="PANTHER" id="PTHR46797">
    <property type="entry name" value="HTH-TYPE TRANSCRIPTIONAL REGULATOR"/>
    <property type="match status" value="1"/>
</dbReference>